<dbReference type="EMBL" id="CYZL01000006">
    <property type="protein sequence ID" value="CUN93780.1"/>
    <property type="molecule type" value="Genomic_DNA"/>
</dbReference>
<evidence type="ECO:0000256" key="1">
    <source>
        <dbReference type="SAM" id="Phobius"/>
    </source>
</evidence>
<organism evidence="2 3">
    <name type="scientific">Anaerobutyricum hallii</name>
    <dbReference type="NCBI Taxonomy" id="39488"/>
    <lineage>
        <taxon>Bacteria</taxon>
        <taxon>Bacillati</taxon>
        <taxon>Bacillota</taxon>
        <taxon>Clostridia</taxon>
        <taxon>Lachnospirales</taxon>
        <taxon>Lachnospiraceae</taxon>
        <taxon>Anaerobutyricum</taxon>
    </lineage>
</organism>
<reference evidence="2 3" key="1">
    <citation type="submission" date="2015-09" db="EMBL/GenBank/DDBJ databases">
        <authorList>
            <consortium name="Pathogen Informatics"/>
        </authorList>
    </citation>
    <scope>NUCLEOTIDE SEQUENCE [LARGE SCALE GENOMIC DNA]</scope>
    <source>
        <strain evidence="2 3">2789STDY5834835</strain>
    </source>
</reference>
<evidence type="ECO:0000313" key="3">
    <source>
        <dbReference type="Proteomes" id="UP000095679"/>
    </source>
</evidence>
<dbReference type="Proteomes" id="UP000095679">
    <property type="component" value="Unassembled WGS sequence"/>
</dbReference>
<sequence length="38" mass="4253">MTAYEIISIFLGVLSLLIAFGSLLIAIIAFLDRKNKRK</sequence>
<name>A0A174B1Y6_9FIRM</name>
<proteinExistence type="predicted"/>
<evidence type="ECO:0000313" key="2">
    <source>
        <dbReference type="EMBL" id="CUN93780.1"/>
    </source>
</evidence>
<protein>
    <recommendedName>
        <fullName evidence="4">Holin-like toxin</fullName>
    </recommendedName>
</protein>
<keyword evidence="1" id="KW-0472">Membrane</keyword>
<feature type="transmembrane region" description="Helical" evidence="1">
    <location>
        <begin position="6"/>
        <end position="31"/>
    </location>
</feature>
<keyword evidence="1" id="KW-0812">Transmembrane</keyword>
<dbReference type="RefSeq" id="WP_015543458.1">
    <property type="nucleotide sequence ID" value="NZ_BLYK01000007.1"/>
</dbReference>
<dbReference type="InterPro" id="IPR031616">
    <property type="entry name" value="BsrE-like"/>
</dbReference>
<dbReference type="Pfam" id="PF16935">
    <property type="entry name" value="Hol_Tox"/>
    <property type="match status" value="1"/>
</dbReference>
<dbReference type="AlphaFoldDB" id="A0A174B1Y6"/>
<evidence type="ECO:0008006" key="4">
    <source>
        <dbReference type="Google" id="ProtNLM"/>
    </source>
</evidence>
<gene>
    <name evidence="2" type="ORF">ERS852450_00872</name>
</gene>
<accession>A0A174B1Y6</accession>
<keyword evidence="1" id="KW-1133">Transmembrane helix</keyword>